<dbReference type="Proteomes" id="UP001283361">
    <property type="component" value="Unassembled WGS sequence"/>
</dbReference>
<keyword evidence="2" id="KW-1185">Reference proteome</keyword>
<evidence type="ECO:0000313" key="1">
    <source>
        <dbReference type="EMBL" id="KAK3784757.1"/>
    </source>
</evidence>
<dbReference type="AlphaFoldDB" id="A0AAE1DVZ4"/>
<accession>A0AAE1DVZ4</accession>
<protein>
    <submittedName>
        <fullName evidence="1">Uncharacterized protein</fullName>
    </submittedName>
</protein>
<name>A0AAE1DVZ4_9GAST</name>
<reference evidence="1" key="1">
    <citation type="journal article" date="2023" name="G3 (Bethesda)">
        <title>A reference genome for the long-term kleptoplast-retaining sea slug Elysia crispata morphotype clarki.</title>
        <authorList>
            <person name="Eastman K.E."/>
            <person name="Pendleton A.L."/>
            <person name="Shaikh M.A."/>
            <person name="Suttiyut T."/>
            <person name="Ogas R."/>
            <person name="Tomko P."/>
            <person name="Gavelis G."/>
            <person name="Widhalm J.R."/>
            <person name="Wisecaver J.H."/>
        </authorList>
    </citation>
    <scope>NUCLEOTIDE SEQUENCE</scope>
    <source>
        <strain evidence="1">ECLA1</strain>
    </source>
</reference>
<proteinExistence type="predicted"/>
<comment type="caution">
    <text evidence="1">The sequence shown here is derived from an EMBL/GenBank/DDBJ whole genome shotgun (WGS) entry which is preliminary data.</text>
</comment>
<dbReference type="EMBL" id="JAWDGP010002216">
    <property type="protein sequence ID" value="KAK3784757.1"/>
    <property type="molecule type" value="Genomic_DNA"/>
</dbReference>
<gene>
    <name evidence="1" type="ORF">RRG08_032210</name>
</gene>
<evidence type="ECO:0000313" key="2">
    <source>
        <dbReference type="Proteomes" id="UP001283361"/>
    </source>
</evidence>
<organism evidence="1 2">
    <name type="scientific">Elysia crispata</name>
    <name type="common">lettuce slug</name>
    <dbReference type="NCBI Taxonomy" id="231223"/>
    <lineage>
        <taxon>Eukaryota</taxon>
        <taxon>Metazoa</taxon>
        <taxon>Spiralia</taxon>
        <taxon>Lophotrochozoa</taxon>
        <taxon>Mollusca</taxon>
        <taxon>Gastropoda</taxon>
        <taxon>Heterobranchia</taxon>
        <taxon>Euthyneura</taxon>
        <taxon>Panpulmonata</taxon>
        <taxon>Sacoglossa</taxon>
        <taxon>Placobranchoidea</taxon>
        <taxon>Plakobranchidae</taxon>
        <taxon>Elysia</taxon>
    </lineage>
</organism>
<sequence length="116" mass="13548">MVRVWCQSKDYALSLMDKENRLQDRLVIRLSFFEQLSKSWSPLFWLVPKISTELCSPYLCTVETRTKLGAEARLLALESRAERMGEQLETRRCLLSGVAWLFKACNPQSWVSELEM</sequence>